<dbReference type="InterPro" id="IPR035906">
    <property type="entry name" value="MetI-like_sf"/>
</dbReference>
<sequence>MVVFKKNKGFNITHVNARKRKQNKKNFDSFFLQLIWIIPGLFFIGVFVFFSLYMVIKNGTNGSPRPIYEWYLSAWNFKAILTDQTFLIALKNSLLYVVVTVPIGLVISILCAKALSSILNKRIFSFVQGVFFLPYVTSAMAVAMAFSFIFSSSSGGVFNQFMGLFGIDSVAWLKDSRYAIFTVFIFGIWKTLPFQIVMLTSAFIRINKQYYAAASIDGMSKWKQFWRITMPQLTPMIVYLTTLALIASFKVLPLGLFGNEAEAEKVNAQTIIFWIYERTTGSSTNAISYPKAGAASLFLMFIILAVTVVNRFITKKLAVRYK</sequence>
<reference evidence="9 10" key="1">
    <citation type="submission" date="2017-11" db="EMBL/GenBank/DDBJ databases">
        <title>Genome sequence of Entomoplasma somnilux PYAN-1 (ATCC 49194).</title>
        <authorList>
            <person name="Lo W.-S."/>
            <person name="Gasparich G.E."/>
            <person name="Kuo C.-H."/>
        </authorList>
    </citation>
    <scope>NUCLEOTIDE SEQUENCE [LARGE SCALE GENOMIC DNA]</scope>
    <source>
        <strain evidence="9 10">PYAN-1</strain>
    </source>
</reference>
<keyword evidence="5 7" id="KW-1133">Transmembrane helix</keyword>
<protein>
    <submittedName>
        <fullName evidence="9">sn-glycerol-3-phosphate ABC transporter permease</fullName>
    </submittedName>
</protein>
<dbReference type="InterPro" id="IPR051393">
    <property type="entry name" value="ABC_transporter_permease"/>
</dbReference>
<keyword evidence="10" id="KW-1185">Reference proteome</keyword>
<keyword evidence="6 7" id="KW-0472">Membrane</keyword>
<dbReference type="InterPro" id="IPR000515">
    <property type="entry name" value="MetI-like"/>
</dbReference>
<proteinExistence type="inferred from homology"/>
<dbReference type="GO" id="GO:0055085">
    <property type="term" value="P:transmembrane transport"/>
    <property type="evidence" value="ECO:0007669"/>
    <property type="project" value="InterPro"/>
</dbReference>
<feature type="transmembrane region" description="Helical" evidence="7">
    <location>
        <begin position="124"/>
        <end position="150"/>
    </location>
</feature>
<dbReference type="Pfam" id="PF00528">
    <property type="entry name" value="BPD_transp_1"/>
    <property type="match status" value="1"/>
</dbReference>
<keyword evidence="3" id="KW-1003">Cell membrane</keyword>
<name>A0A2K8P0Y8_9MOLU</name>
<feature type="transmembrane region" description="Helical" evidence="7">
    <location>
        <begin position="93"/>
        <end position="112"/>
    </location>
</feature>
<evidence type="ECO:0000256" key="1">
    <source>
        <dbReference type="ARBA" id="ARBA00004651"/>
    </source>
</evidence>
<comment type="similarity">
    <text evidence="7">Belongs to the binding-protein-dependent transport system permease family.</text>
</comment>
<dbReference type="EMBL" id="CP024965">
    <property type="protein sequence ID" value="ATZ18563.1"/>
    <property type="molecule type" value="Genomic_DNA"/>
</dbReference>
<evidence type="ECO:0000313" key="10">
    <source>
        <dbReference type="Proteomes" id="UP000232230"/>
    </source>
</evidence>
<feature type="transmembrane region" description="Helical" evidence="7">
    <location>
        <begin position="225"/>
        <end position="249"/>
    </location>
</feature>
<dbReference type="SUPFAM" id="SSF161098">
    <property type="entry name" value="MetI-like"/>
    <property type="match status" value="1"/>
</dbReference>
<evidence type="ECO:0000256" key="6">
    <source>
        <dbReference type="ARBA" id="ARBA00023136"/>
    </source>
</evidence>
<feature type="transmembrane region" description="Helical" evidence="7">
    <location>
        <begin position="30"/>
        <end position="56"/>
    </location>
</feature>
<organism evidence="9 10">
    <name type="scientific">Williamsoniiplasma somnilux</name>
    <dbReference type="NCBI Taxonomy" id="215578"/>
    <lineage>
        <taxon>Bacteria</taxon>
        <taxon>Bacillati</taxon>
        <taxon>Mycoplasmatota</taxon>
        <taxon>Mollicutes</taxon>
        <taxon>Entomoplasmatales</taxon>
        <taxon>Williamsoniiplasma</taxon>
    </lineage>
</organism>
<dbReference type="KEGG" id="esx:ESOMN_v1c01780"/>
<feature type="transmembrane region" description="Helical" evidence="7">
    <location>
        <begin position="292"/>
        <end position="313"/>
    </location>
</feature>
<evidence type="ECO:0000256" key="4">
    <source>
        <dbReference type="ARBA" id="ARBA00022692"/>
    </source>
</evidence>
<gene>
    <name evidence="9" type="primary">ugpA</name>
    <name evidence="9" type="ORF">ESOMN_v1c01780</name>
</gene>
<dbReference type="RefSeq" id="WP_024863751.1">
    <property type="nucleotide sequence ID" value="NZ_CP024965.1"/>
</dbReference>
<dbReference type="Gene3D" id="1.10.3720.10">
    <property type="entry name" value="MetI-like"/>
    <property type="match status" value="1"/>
</dbReference>
<dbReference type="Proteomes" id="UP000232230">
    <property type="component" value="Chromosome"/>
</dbReference>
<evidence type="ECO:0000256" key="3">
    <source>
        <dbReference type="ARBA" id="ARBA00022475"/>
    </source>
</evidence>
<dbReference type="GO" id="GO:0005886">
    <property type="term" value="C:plasma membrane"/>
    <property type="evidence" value="ECO:0007669"/>
    <property type="project" value="UniProtKB-SubCell"/>
</dbReference>
<dbReference type="PANTHER" id="PTHR30193:SF37">
    <property type="entry name" value="INNER MEMBRANE ABC TRANSPORTER PERMEASE PROTEIN YCJO"/>
    <property type="match status" value="1"/>
</dbReference>
<evidence type="ECO:0000313" key="9">
    <source>
        <dbReference type="EMBL" id="ATZ18563.1"/>
    </source>
</evidence>
<dbReference type="PROSITE" id="PS50928">
    <property type="entry name" value="ABC_TM1"/>
    <property type="match status" value="1"/>
</dbReference>
<evidence type="ECO:0000256" key="2">
    <source>
        <dbReference type="ARBA" id="ARBA00022448"/>
    </source>
</evidence>
<keyword evidence="4 7" id="KW-0812">Transmembrane</keyword>
<feature type="domain" description="ABC transmembrane type-1" evidence="8">
    <location>
        <begin position="90"/>
        <end position="310"/>
    </location>
</feature>
<comment type="subcellular location">
    <subcellularLocation>
        <location evidence="1 7">Cell membrane</location>
        <topology evidence="1 7">Multi-pass membrane protein</topology>
    </subcellularLocation>
</comment>
<dbReference type="AlphaFoldDB" id="A0A2K8P0Y8"/>
<evidence type="ECO:0000259" key="8">
    <source>
        <dbReference type="PROSITE" id="PS50928"/>
    </source>
</evidence>
<accession>A0A2K8P0Y8</accession>
<evidence type="ECO:0000256" key="5">
    <source>
        <dbReference type="ARBA" id="ARBA00022989"/>
    </source>
</evidence>
<feature type="transmembrane region" description="Helical" evidence="7">
    <location>
        <begin position="178"/>
        <end position="204"/>
    </location>
</feature>
<dbReference type="PANTHER" id="PTHR30193">
    <property type="entry name" value="ABC TRANSPORTER PERMEASE PROTEIN"/>
    <property type="match status" value="1"/>
</dbReference>
<evidence type="ECO:0000256" key="7">
    <source>
        <dbReference type="RuleBase" id="RU363032"/>
    </source>
</evidence>
<keyword evidence="2 7" id="KW-0813">Transport</keyword>
<dbReference type="CDD" id="cd06261">
    <property type="entry name" value="TM_PBP2"/>
    <property type="match status" value="1"/>
</dbReference>